<dbReference type="PANTHER" id="PTHR31407:SF6">
    <property type="entry name" value="OXYGEN-EVOLVING ENHANCER PROTEIN 2-1, CHLOROPLASTIC"/>
    <property type="match status" value="1"/>
</dbReference>
<name>A0A9J5YBR4_SOLCO</name>
<evidence type="ECO:0000256" key="5">
    <source>
        <dbReference type="ARBA" id="ARBA00022640"/>
    </source>
</evidence>
<comment type="subcellular location">
    <subcellularLocation>
        <location evidence="2">Plastid</location>
        <location evidence="2">Chloroplast thylakoid membrane</location>
    </subcellularLocation>
</comment>
<evidence type="ECO:0000256" key="4">
    <source>
        <dbReference type="ARBA" id="ARBA00022531"/>
    </source>
</evidence>
<reference evidence="14 15" key="1">
    <citation type="submission" date="2020-09" db="EMBL/GenBank/DDBJ databases">
        <title>De no assembly of potato wild relative species, Solanum commersonii.</title>
        <authorList>
            <person name="Cho K."/>
        </authorList>
    </citation>
    <scope>NUCLEOTIDE SEQUENCE [LARGE SCALE GENOMIC DNA]</scope>
    <source>
        <strain evidence="14">LZ3.2</strain>
        <tissue evidence="14">Leaf</tissue>
    </source>
</reference>
<protein>
    <recommendedName>
        <fullName evidence="11">23 kDa subunit of oxygen evolving system of photosystem II</fullName>
    </recommendedName>
    <alternativeName>
        <fullName evidence="10">23 kDa thylakoid membrane protein</fullName>
    </alternativeName>
    <alternativeName>
        <fullName evidence="9">OEC 23 kDa subunit</fullName>
    </alternativeName>
</protein>
<evidence type="ECO:0000256" key="10">
    <source>
        <dbReference type="ARBA" id="ARBA00031606"/>
    </source>
</evidence>
<dbReference type="SUPFAM" id="SSF55724">
    <property type="entry name" value="Mog1p/PsbP-like"/>
    <property type="match status" value="2"/>
</dbReference>
<evidence type="ECO:0000313" key="14">
    <source>
        <dbReference type="EMBL" id="KAG5596414.1"/>
    </source>
</evidence>
<keyword evidence="7" id="KW-0793">Thylakoid</keyword>
<dbReference type="OrthoDB" id="507333at2759"/>
<comment type="similarity">
    <text evidence="12">Belongs to the PsbP family.</text>
</comment>
<dbReference type="AlphaFoldDB" id="A0A9J5YBR4"/>
<evidence type="ECO:0000256" key="1">
    <source>
        <dbReference type="ARBA" id="ARBA00002851"/>
    </source>
</evidence>
<dbReference type="EMBL" id="JACXVP010000007">
    <property type="protein sequence ID" value="KAG5596414.1"/>
    <property type="molecule type" value="Genomic_DNA"/>
</dbReference>
<sequence>MAASTQCFLHQYHALRSSPARTSSVSSPKPNQLICRAQKQDDANNTSNAVSRRLALTLLIGTAAIGSKVSPADAAYGEAANVFGKPKENTDFLPYNGDGFKLQIPAKWNPSKEIEFPGQVLRYEDNFDSTSNLMVAVTPTDKKSITDYGSPEDFLSKVDYLLGKQAYFGKTDSENGSFEYEQMSLEFSQYVSYPLAAFSYKSNEGMNEVQNHVSVPRKLESAIWGGFESGAVATANLLEASSATVGGKQYYYLSVLTRTADGDEGGKHQLITATVNDGKLYICKAQAGDKRWFKGAKKFVENAATSFSIA</sequence>
<dbReference type="GO" id="GO:0009535">
    <property type="term" value="C:chloroplast thylakoid membrane"/>
    <property type="evidence" value="ECO:0007669"/>
    <property type="project" value="UniProtKB-SubCell"/>
</dbReference>
<evidence type="ECO:0000256" key="8">
    <source>
        <dbReference type="ARBA" id="ARBA00023276"/>
    </source>
</evidence>
<dbReference type="Proteomes" id="UP000824120">
    <property type="component" value="Chromosome 7"/>
</dbReference>
<evidence type="ECO:0000256" key="7">
    <source>
        <dbReference type="ARBA" id="ARBA00023078"/>
    </source>
</evidence>
<keyword evidence="5" id="KW-0934">Plastid</keyword>
<evidence type="ECO:0000256" key="3">
    <source>
        <dbReference type="ARBA" id="ARBA00022528"/>
    </source>
</evidence>
<keyword evidence="15" id="KW-1185">Reference proteome</keyword>
<evidence type="ECO:0000256" key="6">
    <source>
        <dbReference type="ARBA" id="ARBA00022946"/>
    </source>
</evidence>
<evidence type="ECO:0000313" key="15">
    <source>
        <dbReference type="Proteomes" id="UP000824120"/>
    </source>
</evidence>
<dbReference type="GO" id="GO:0009654">
    <property type="term" value="C:photosystem II oxygen evolving complex"/>
    <property type="evidence" value="ECO:0007669"/>
    <property type="project" value="InterPro"/>
</dbReference>
<keyword evidence="8" id="KW-0604">Photosystem II</keyword>
<feature type="domain" description="PsbP C-terminal" evidence="13">
    <location>
        <begin position="215"/>
        <end position="309"/>
    </location>
</feature>
<dbReference type="InterPro" id="IPR002683">
    <property type="entry name" value="PsbP_C"/>
</dbReference>
<evidence type="ECO:0000256" key="11">
    <source>
        <dbReference type="ARBA" id="ARBA00032148"/>
    </source>
</evidence>
<dbReference type="Gene3D" id="3.40.1000.10">
    <property type="entry name" value="Mog1/PsbP, alpha/beta/alpha sandwich"/>
    <property type="match status" value="2"/>
</dbReference>
<dbReference type="GO" id="GO:0019898">
    <property type="term" value="C:extrinsic component of membrane"/>
    <property type="evidence" value="ECO:0007669"/>
    <property type="project" value="InterPro"/>
</dbReference>
<keyword evidence="6" id="KW-0809">Transit peptide</keyword>
<keyword evidence="4" id="KW-0602">Photosynthesis</keyword>
<comment type="caution">
    <text evidence="14">The sequence shown here is derived from an EMBL/GenBank/DDBJ whole genome shotgun (WGS) entry which is preliminary data.</text>
</comment>
<dbReference type="PANTHER" id="PTHR31407">
    <property type="match status" value="1"/>
</dbReference>
<evidence type="ECO:0000256" key="2">
    <source>
        <dbReference type="ARBA" id="ARBA00004334"/>
    </source>
</evidence>
<dbReference type="Pfam" id="PF01789">
    <property type="entry name" value="PsbP"/>
    <property type="match status" value="2"/>
</dbReference>
<evidence type="ECO:0000256" key="12">
    <source>
        <dbReference type="ARBA" id="ARBA00035638"/>
    </source>
</evidence>
<evidence type="ECO:0000259" key="13">
    <source>
        <dbReference type="Pfam" id="PF01789"/>
    </source>
</evidence>
<accession>A0A9J5YBR4</accession>
<dbReference type="InterPro" id="IPR016123">
    <property type="entry name" value="Mog1/PsbP_a/b/a-sand"/>
</dbReference>
<dbReference type="GO" id="GO:0015979">
    <property type="term" value="P:photosynthesis"/>
    <property type="evidence" value="ECO:0007669"/>
    <property type="project" value="UniProtKB-KW"/>
</dbReference>
<comment type="function">
    <text evidence="1">May be involved in the regulation of photosystem II.</text>
</comment>
<keyword evidence="3" id="KW-0150">Chloroplast</keyword>
<proteinExistence type="inferred from homology"/>
<organism evidence="14 15">
    <name type="scientific">Solanum commersonii</name>
    <name type="common">Commerson's wild potato</name>
    <name type="synonym">Commerson's nightshade</name>
    <dbReference type="NCBI Taxonomy" id="4109"/>
    <lineage>
        <taxon>Eukaryota</taxon>
        <taxon>Viridiplantae</taxon>
        <taxon>Streptophyta</taxon>
        <taxon>Embryophyta</taxon>
        <taxon>Tracheophyta</taxon>
        <taxon>Spermatophyta</taxon>
        <taxon>Magnoliopsida</taxon>
        <taxon>eudicotyledons</taxon>
        <taxon>Gunneridae</taxon>
        <taxon>Pentapetalae</taxon>
        <taxon>asterids</taxon>
        <taxon>lamiids</taxon>
        <taxon>Solanales</taxon>
        <taxon>Solanaceae</taxon>
        <taxon>Solanoideae</taxon>
        <taxon>Solaneae</taxon>
        <taxon>Solanum</taxon>
    </lineage>
</organism>
<feature type="domain" description="PsbP C-terminal" evidence="13">
    <location>
        <begin position="91"/>
        <end position="172"/>
    </location>
</feature>
<gene>
    <name evidence="14" type="ORF">H5410_037646</name>
</gene>
<dbReference type="GO" id="GO:0005509">
    <property type="term" value="F:calcium ion binding"/>
    <property type="evidence" value="ECO:0007669"/>
    <property type="project" value="InterPro"/>
</dbReference>
<evidence type="ECO:0000256" key="9">
    <source>
        <dbReference type="ARBA" id="ARBA00029584"/>
    </source>
</evidence>